<sequence>MSDLRKNPFFHPVTGGLTLVAALALLGVGAFVNAPEPVAAAQTPAQSAASDWVDHDYAKVRLVSAQTELGDGSLMLGVEIALAKGWKTYWRYPGDSGLPPRFDWSGSQNLKSAEPLWPAPEKFTKPDTTYGYKQHVILPLKVEAADEDEPLNLSLTFNYGFCDDICVPAEAVFNMTLAPGEGERSVEAAQIETFEARVPEALSARGSRAAARLENENKLELLLEGGDGAPPVLIVDGLEGVYFSEAELVHIGEPSRYEVELDAGRDITGEMLNLTFLAGGKAWEERVEIR</sequence>
<keyword evidence="3" id="KW-1185">Reference proteome</keyword>
<reference evidence="2 3" key="1">
    <citation type="submission" date="2014-07" db="EMBL/GenBank/DDBJ databases">
        <title>Tepidicaulis marinum gen. nov., sp. nov., a novel marine bacterium denitrifying nitrate to nitrous oxide strictly under microaerobic conditions.</title>
        <authorList>
            <person name="Takeuchi M."/>
            <person name="Yamagishi T."/>
            <person name="Kamagata Y."/>
            <person name="Oshima K."/>
            <person name="Hattori M."/>
            <person name="Katayama T."/>
            <person name="Hanada S."/>
            <person name="Tamaki H."/>
            <person name="Marumo K."/>
            <person name="Maeda H."/>
            <person name="Nedachi M."/>
            <person name="Iwasaki W."/>
            <person name="Suwa Y."/>
            <person name="Sakata S."/>
        </authorList>
    </citation>
    <scope>NUCLEOTIDE SEQUENCE [LARGE SCALE GENOMIC DNA]</scope>
    <source>
        <strain evidence="2 3">MA2</strain>
    </source>
</reference>
<dbReference type="Proteomes" id="UP000028702">
    <property type="component" value="Unassembled WGS sequence"/>
</dbReference>
<dbReference type="Pfam" id="PF11412">
    <property type="entry name" value="DsbD_N"/>
    <property type="match status" value="1"/>
</dbReference>
<dbReference type="STRING" id="1333998.M2A_1525"/>
<proteinExistence type="predicted"/>
<accession>A0A081BAF8</accession>
<evidence type="ECO:0000313" key="2">
    <source>
        <dbReference type="EMBL" id="GAK45026.1"/>
    </source>
</evidence>
<name>A0A081BAF8_9HYPH</name>
<gene>
    <name evidence="2" type="ORF">M2A_1525</name>
</gene>
<feature type="domain" description="Thiol:disulfide interchange protein DsbD N-terminal" evidence="1">
    <location>
        <begin position="71"/>
        <end position="173"/>
    </location>
</feature>
<dbReference type="InterPro" id="IPR028250">
    <property type="entry name" value="DsbDN"/>
</dbReference>
<evidence type="ECO:0000313" key="3">
    <source>
        <dbReference type="Proteomes" id="UP000028702"/>
    </source>
</evidence>
<dbReference type="EMBL" id="BBIO01000006">
    <property type="protein sequence ID" value="GAK45026.1"/>
    <property type="molecule type" value="Genomic_DNA"/>
</dbReference>
<protein>
    <submittedName>
        <fullName evidence="2">Thiol:disulfide interchange protein dsbD 1</fullName>
    </submittedName>
</protein>
<comment type="caution">
    <text evidence="2">The sequence shown here is derived from an EMBL/GenBank/DDBJ whole genome shotgun (WGS) entry which is preliminary data.</text>
</comment>
<dbReference type="AlphaFoldDB" id="A0A081BAF8"/>
<organism evidence="2 3">
    <name type="scientific">Tepidicaulis marinus</name>
    <dbReference type="NCBI Taxonomy" id="1333998"/>
    <lineage>
        <taxon>Bacteria</taxon>
        <taxon>Pseudomonadati</taxon>
        <taxon>Pseudomonadota</taxon>
        <taxon>Alphaproteobacteria</taxon>
        <taxon>Hyphomicrobiales</taxon>
        <taxon>Parvibaculaceae</taxon>
        <taxon>Tepidicaulis</taxon>
    </lineage>
</organism>
<dbReference type="eggNOG" id="COG4233">
    <property type="taxonomic scope" value="Bacteria"/>
</dbReference>
<evidence type="ECO:0000259" key="1">
    <source>
        <dbReference type="Pfam" id="PF11412"/>
    </source>
</evidence>
<dbReference type="RefSeq" id="WP_052379293.1">
    <property type="nucleotide sequence ID" value="NZ_BBIO01000006.1"/>
</dbReference>